<keyword evidence="4" id="KW-0503">Monooxygenase</keyword>
<dbReference type="PANTHER" id="PTHR30011">
    <property type="entry name" value="ALKANESULFONATE MONOOXYGENASE-RELATED"/>
    <property type="match status" value="1"/>
</dbReference>
<evidence type="ECO:0000256" key="4">
    <source>
        <dbReference type="ARBA" id="ARBA00023033"/>
    </source>
</evidence>
<dbReference type="PIRSF" id="PIRSF000337">
    <property type="entry name" value="NTA_MOA"/>
    <property type="match status" value="1"/>
</dbReference>
<protein>
    <submittedName>
        <fullName evidence="8">LLM class flavin-dependent oxidoreductase</fullName>
    </submittedName>
</protein>
<reference evidence="8 9" key="1">
    <citation type="submission" date="2019-01" db="EMBL/GenBank/DDBJ databases">
        <title>Genome sequencing of strain FW10M-9.</title>
        <authorList>
            <person name="Heo J."/>
            <person name="Kim S.-J."/>
            <person name="Kim J.-S."/>
            <person name="Hong S.-B."/>
            <person name="Kwon S.-W."/>
        </authorList>
    </citation>
    <scope>NUCLEOTIDE SEQUENCE [LARGE SCALE GENOMIC DNA]</scope>
    <source>
        <strain evidence="8 9">FW10M-9</strain>
    </source>
</reference>
<dbReference type="GO" id="GO:0016705">
    <property type="term" value="F:oxidoreductase activity, acting on paired donors, with incorporation or reduction of molecular oxygen"/>
    <property type="evidence" value="ECO:0007669"/>
    <property type="project" value="InterPro"/>
</dbReference>
<dbReference type="KEGG" id="xya:ET471_17480"/>
<evidence type="ECO:0000256" key="2">
    <source>
        <dbReference type="ARBA" id="ARBA00022643"/>
    </source>
</evidence>
<feature type="binding site" evidence="6">
    <location>
        <position position="205"/>
    </location>
    <ligand>
        <name>FMN</name>
        <dbReference type="ChEBI" id="CHEBI:58210"/>
    </ligand>
</feature>
<dbReference type="GO" id="GO:0004497">
    <property type="term" value="F:monooxygenase activity"/>
    <property type="evidence" value="ECO:0007669"/>
    <property type="project" value="UniProtKB-KW"/>
</dbReference>
<evidence type="ECO:0000313" key="8">
    <source>
        <dbReference type="EMBL" id="QAY71601.1"/>
    </source>
</evidence>
<feature type="binding site" evidence="6">
    <location>
        <position position="97"/>
    </location>
    <ligand>
        <name>FMN</name>
        <dbReference type="ChEBI" id="CHEBI:58210"/>
    </ligand>
</feature>
<dbReference type="EMBL" id="CP035493">
    <property type="protein sequence ID" value="QAY71601.1"/>
    <property type="molecule type" value="Genomic_DNA"/>
</dbReference>
<evidence type="ECO:0000256" key="1">
    <source>
        <dbReference type="ARBA" id="ARBA00022630"/>
    </source>
</evidence>
<dbReference type="OrthoDB" id="3265338at2"/>
<evidence type="ECO:0000256" key="6">
    <source>
        <dbReference type="PIRSR" id="PIRSR000337-1"/>
    </source>
</evidence>
<dbReference type="InterPro" id="IPR051260">
    <property type="entry name" value="Diverse_substr_monoxygenases"/>
</dbReference>
<comment type="similarity">
    <text evidence="5">Belongs to the NtaA/SnaA/DszA monooxygenase family.</text>
</comment>
<dbReference type="SUPFAM" id="SSF51679">
    <property type="entry name" value="Bacterial luciferase-like"/>
    <property type="match status" value="1"/>
</dbReference>
<dbReference type="PANTHER" id="PTHR30011:SF16">
    <property type="entry name" value="C2H2 FINGER DOMAIN TRANSCRIPTION FACTOR (EUROFUNG)-RELATED"/>
    <property type="match status" value="1"/>
</dbReference>
<proteinExistence type="inferred from homology"/>
<evidence type="ECO:0000256" key="3">
    <source>
        <dbReference type="ARBA" id="ARBA00023002"/>
    </source>
</evidence>
<dbReference type="NCBIfam" id="TIGR03860">
    <property type="entry name" value="FMN_nitrolo"/>
    <property type="match status" value="1"/>
</dbReference>
<dbReference type="Pfam" id="PF00296">
    <property type="entry name" value="Bac_luciferase"/>
    <property type="match status" value="1"/>
</dbReference>
<feature type="domain" description="Luciferase-like" evidence="7">
    <location>
        <begin position="26"/>
        <end position="376"/>
    </location>
</feature>
<organism evidence="8 9">
    <name type="scientific">Xylanimonas protaetiae</name>
    <dbReference type="NCBI Taxonomy" id="2509457"/>
    <lineage>
        <taxon>Bacteria</taxon>
        <taxon>Bacillati</taxon>
        <taxon>Actinomycetota</taxon>
        <taxon>Actinomycetes</taxon>
        <taxon>Micrococcales</taxon>
        <taxon>Promicromonosporaceae</taxon>
        <taxon>Xylanimonas</taxon>
    </lineage>
</organism>
<evidence type="ECO:0000313" key="9">
    <source>
        <dbReference type="Proteomes" id="UP000292118"/>
    </source>
</evidence>
<dbReference type="Proteomes" id="UP000292118">
    <property type="component" value="Chromosome"/>
</dbReference>
<dbReference type="Gene3D" id="3.20.20.30">
    <property type="entry name" value="Luciferase-like domain"/>
    <property type="match status" value="1"/>
</dbReference>
<dbReference type="InterPro" id="IPR011251">
    <property type="entry name" value="Luciferase-like_dom"/>
</dbReference>
<keyword evidence="1 6" id="KW-0285">Flavoprotein</keyword>
<gene>
    <name evidence="8" type="ORF">ET471_17480</name>
</gene>
<dbReference type="InterPro" id="IPR036661">
    <property type="entry name" value="Luciferase-like_sf"/>
</dbReference>
<evidence type="ECO:0000259" key="7">
    <source>
        <dbReference type="Pfam" id="PF00296"/>
    </source>
</evidence>
<name>A0A4V0YGL2_9MICO</name>
<keyword evidence="3" id="KW-0560">Oxidoreductase</keyword>
<dbReference type="InterPro" id="IPR016215">
    <property type="entry name" value="NTA_MOA"/>
</dbReference>
<dbReference type="RefSeq" id="WP_129190447.1">
    <property type="nucleotide sequence ID" value="NZ_CP035493.1"/>
</dbReference>
<keyword evidence="9" id="KW-1185">Reference proteome</keyword>
<dbReference type="AlphaFoldDB" id="A0A4V0YGL2"/>
<evidence type="ECO:0000256" key="5">
    <source>
        <dbReference type="ARBA" id="ARBA00033748"/>
    </source>
</evidence>
<accession>A0A4V0YGL2</accession>
<feature type="binding site" evidence="6">
    <location>
        <position position="151"/>
    </location>
    <ligand>
        <name>FMN</name>
        <dbReference type="ChEBI" id="CHEBI:58210"/>
    </ligand>
</feature>
<keyword evidence="2 6" id="KW-0288">FMN</keyword>
<sequence length="434" mass="46949">MSSATRQVHLAAHFPGVNATTIWTQPESGSQIDPQSFLHLTRAAEAALFDYVFLAEGLRLREFAGGIHDLDVVGRPDSITQLAALAGATEHIGLVATLNTTYNEPYELARQLATLDLVSRGRAGWNVVTSHDTFFGANFRRGGFLDAADRYERAEAFLATAFELWDAAVDGKHVSHHDRFFDVEARLGTPAPVQGRPVIVQAGVSPEGRETAARYADAIFSPFGDRAAGRAFFTDVKARVVAHGRQPDDLKIMPAATFALGDTHADAEERAAWERRQQVSPATAVRHIESVWGRRFDGLDVDGALPPLSDLVEGVELTAGRAKTHQDLRAKAAELHELAAANGYSVRDIVVETTTRSGLLVGTPDEVAAEIADRVQDEVCDGFTLVPSITPTGLDEFHATVVPLLQERGVYRTAYEGSTLRDRLATRSPAHAAG</sequence>